<sequence length="224" mass="26001">AHSLNIQIQNNSGINLFDNVNIAVLSSLSSETKDTLKFIPSPENEPEIYTKIRNSYDTLLDIFKKSRDTHKKEQDTLNIMNKNQHLYEKIHASNELKGALILHKFDELNQLTCDSQNYDTILELSNQNQIKTQIDNYEQEKRKFGMDFNVATVEEKLDNIIKSIEKLENDHDSSEKSDSNIQPNDQLNEMTELFNTEVKIIENKIIEKNGLIDKLTKMRKECLL</sequence>
<feature type="non-terminal residue" evidence="2">
    <location>
        <position position="224"/>
    </location>
</feature>
<accession>A0A1C6WZS5</accession>
<organism evidence="2">
    <name type="scientific">Plasmodium chabaudi adami</name>
    <dbReference type="NCBI Taxonomy" id="5826"/>
    <lineage>
        <taxon>Eukaryota</taxon>
        <taxon>Sar</taxon>
        <taxon>Alveolata</taxon>
        <taxon>Apicomplexa</taxon>
        <taxon>Aconoidasida</taxon>
        <taxon>Haemosporida</taxon>
        <taxon>Plasmodiidae</taxon>
        <taxon>Plasmodium</taxon>
        <taxon>Plasmodium (Vinckeia)</taxon>
    </lineage>
</organism>
<gene>
    <name evidence="2" type="ORF">PCHDS_000566300</name>
</gene>
<dbReference type="AlphaFoldDB" id="A0A1C6WZS5"/>
<dbReference type="EMBL" id="FMIN01000571">
    <property type="protein sequence ID" value="SCL95748.1"/>
    <property type="molecule type" value="Genomic_DNA"/>
</dbReference>
<proteinExistence type="predicted"/>
<feature type="coiled-coil region" evidence="1">
    <location>
        <begin position="150"/>
        <end position="177"/>
    </location>
</feature>
<evidence type="ECO:0008006" key="3">
    <source>
        <dbReference type="Google" id="ProtNLM"/>
    </source>
</evidence>
<dbReference type="Proteomes" id="UP000507536">
    <property type="component" value="Unassembled WGS sequence"/>
</dbReference>
<evidence type="ECO:0000313" key="2">
    <source>
        <dbReference type="EMBL" id="SCL95748.1"/>
    </source>
</evidence>
<reference evidence="2" key="1">
    <citation type="submission" date="2016-08" db="EMBL/GenBank/DDBJ databases">
        <authorList>
            <consortium name="Pathogen Informatics"/>
        </authorList>
    </citation>
    <scope>NUCLEOTIDE SEQUENCE</scope>
    <source>
        <strain evidence="2">DS</strain>
    </source>
</reference>
<feature type="non-terminal residue" evidence="2">
    <location>
        <position position="1"/>
    </location>
</feature>
<keyword evidence="1" id="KW-0175">Coiled coil</keyword>
<evidence type="ECO:0000256" key="1">
    <source>
        <dbReference type="SAM" id="Coils"/>
    </source>
</evidence>
<protein>
    <recommendedName>
        <fullName evidence="3">Reticulocyte binding protein</fullName>
    </recommendedName>
</protein>
<name>A0A1C6WZS5_PLACE</name>